<dbReference type="Pfam" id="PF14580">
    <property type="entry name" value="LRR_9"/>
    <property type="match status" value="1"/>
</dbReference>
<name>A0A078AKP9_STYLE</name>
<gene>
    <name evidence="3" type="primary">Contig17874.g18997</name>
    <name evidence="3" type="ORF">STYLEM_10388</name>
</gene>
<dbReference type="InterPro" id="IPR032675">
    <property type="entry name" value="LRR_dom_sf"/>
</dbReference>
<feature type="domain" description="EF-hand" evidence="2">
    <location>
        <begin position="612"/>
        <end position="646"/>
    </location>
</feature>
<dbReference type="PROSITE" id="PS50222">
    <property type="entry name" value="EF_HAND_2"/>
    <property type="match status" value="2"/>
</dbReference>
<dbReference type="GO" id="GO:0005509">
    <property type="term" value="F:calcium ion binding"/>
    <property type="evidence" value="ECO:0007669"/>
    <property type="project" value="InterPro"/>
</dbReference>
<dbReference type="InterPro" id="IPR011992">
    <property type="entry name" value="EF-hand-dom_pair"/>
</dbReference>
<dbReference type="InterPro" id="IPR002048">
    <property type="entry name" value="EF_hand_dom"/>
</dbReference>
<dbReference type="InterPro" id="IPR042655">
    <property type="entry name" value="LRC72"/>
</dbReference>
<reference evidence="3 4" key="1">
    <citation type="submission" date="2014-06" db="EMBL/GenBank/DDBJ databases">
        <authorList>
            <person name="Swart Estienne"/>
        </authorList>
    </citation>
    <scope>NUCLEOTIDE SEQUENCE [LARGE SCALE GENOMIC DNA]</scope>
    <source>
        <strain evidence="3 4">130c</strain>
    </source>
</reference>
<organism evidence="3 4">
    <name type="scientific">Stylonychia lemnae</name>
    <name type="common">Ciliate</name>
    <dbReference type="NCBI Taxonomy" id="5949"/>
    <lineage>
        <taxon>Eukaryota</taxon>
        <taxon>Sar</taxon>
        <taxon>Alveolata</taxon>
        <taxon>Ciliophora</taxon>
        <taxon>Intramacronucleata</taxon>
        <taxon>Spirotrichea</taxon>
        <taxon>Stichotrichia</taxon>
        <taxon>Sporadotrichida</taxon>
        <taxon>Oxytrichidae</taxon>
        <taxon>Stylonychinae</taxon>
        <taxon>Stylonychia</taxon>
    </lineage>
</organism>
<dbReference type="SUPFAM" id="SSF52075">
    <property type="entry name" value="Outer arm dynein light chain 1"/>
    <property type="match status" value="1"/>
</dbReference>
<dbReference type="EMBL" id="CCKQ01009867">
    <property type="protein sequence ID" value="CDW81373.1"/>
    <property type="molecule type" value="Genomic_DNA"/>
</dbReference>
<dbReference type="Proteomes" id="UP000039865">
    <property type="component" value="Unassembled WGS sequence"/>
</dbReference>
<dbReference type="PROSITE" id="PS51450">
    <property type="entry name" value="LRR"/>
    <property type="match status" value="1"/>
</dbReference>
<dbReference type="Pfam" id="PF13499">
    <property type="entry name" value="EF-hand_7"/>
    <property type="match status" value="1"/>
</dbReference>
<dbReference type="PANTHER" id="PTHR46759">
    <property type="entry name" value="LEUCINE-RICH REPEAT-CONTAINING PROTEIN 72"/>
    <property type="match status" value="1"/>
</dbReference>
<dbReference type="InterPro" id="IPR001611">
    <property type="entry name" value="Leu-rich_rpt"/>
</dbReference>
<protein>
    <submittedName>
        <fullName evidence="3">Leucine rich repeat family protein</fullName>
    </submittedName>
</protein>
<dbReference type="Gene3D" id="3.80.10.10">
    <property type="entry name" value="Ribonuclease Inhibitor"/>
    <property type="match status" value="1"/>
</dbReference>
<dbReference type="InParanoid" id="A0A078AKP9"/>
<evidence type="ECO:0000259" key="2">
    <source>
        <dbReference type="PROSITE" id="PS50222"/>
    </source>
</evidence>
<feature type="domain" description="EF-hand" evidence="2">
    <location>
        <begin position="656"/>
        <end position="691"/>
    </location>
</feature>
<dbReference type="Gene3D" id="1.10.238.10">
    <property type="entry name" value="EF-hand"/>
    <property type="match status" value="1"/>
</dbReference>
<dbReference type="SUPFAM" id="SSF47473">
    <property type="entry name" value="EF-hand"/>
    <property type="match status" value="1"/>
</dbReference>
<dbReference type="CDD" id="cd00051">
    <property type="entry name" value="EFh"/>
    <property type="match status" value="1"/>
</dbReference>
<dbReference type="PANTHER" id="PTHR46759:SF1">
    <property type="entry name" value="LEUCINE-RICH REPEAT-CONTAINING PROTEIN 72"/>
    <property type="match status" value="1"/>
</dbReference>
<evidence type="ECO:0000313" key="4">
    <source>
        <dbReference type="Proteomes" id="UP000039865"/>
    </source>
</evidence>
<dbReference type="AlphaFoldDB" id="A0A078AKP9"/>
<keyword evidence="4" id="KW-1185">Reference proteome</keyword>
<feature type="compositionally biased region" description="Basic and acidic residues" evidence="1">
    <location>
        <begin position="311"/>
        <end position="335"/>
    </location>
</feature>
<feature type="region of interest" description="Disordered" evidence="1">
    <location>
        <begin position="308"/>
        <end position="335"/>
    </location>
</feature>
<dbReference type="OrthoDB" id="1517790at2759"/>
<accession>A0A078AKP9</accession>
<sequence length="782" mass="94028">MQPFTLVQFSIKNLSKLSFLDLLKSNMGEEMTEMMSQEITRVMDQQSKLEKEYARLVTLRSELKGLSNKHKLEDVRNDILRVAKDLKESTRTLCRQLQDNPDVEGNQRKIKQDKQHLVYFLENLINEMRDLSYSQFKAEIKAGLDEQGEFERLRKQEKELNQEIKKLNEDFKKAQDDYAKEALENNQEILNLKKQVNETKTEAELYVQYRDRETDGKQACQQRQYDKVQNELEERIKMLEKQIKTEKLVSERIRGYVDKKTQNLNTLAEDQEKIKDKKIESLEKEKDEINRKKEEDEKEISRMHQLIQQEVDEKNKRDKEEQERQEDLERRKKEKMEMEDAARYIQRKWKWFQDEGRFLAKKKKKEPIKFGNPWTVLPIKNAKQARDLIEVHLSDRDIDMLEKFEDFPNLETVWLNNNKVMYIFINEYQLMPFSNMKHNIDGTRKFKFLETLLLSNNRLRNLDKFITFLSKFAFLDQLDLFGNPLSEEPDYRLKIIYAMPQIKILDRHPITTEERIKASKLDPEYERKQAKFVQPTKIKPIPVSQAFSKGEKDLYKEVDQIKMRTLRIEQDEEHKRQQFYEKKTYVGIPVPTKKQENKDKFGQNTEDKLDEWEKNQVKKLFREYDKDKNGLQKDELKKLMRRLSQDDCIIGKVPALNDDQIERLFDEWNTNKDNKVSWIELREGLNKWKWTLSDRERLNDLVDSFFKQSQKFKMQGNDKDSKEYAARALRLQGSLTKTKPIEIEKKREEVVPKRGDFFHLKVFRKDPTNSFMDKSSTFKFNQ</sequence>
<evidence type="ECO:0000256" key="1">
    <source>
        <dbReference type="SAM" id="MobiDB-lite"/>
    </source>
</evidence>
<proteinExistence type="predicted"/>
<evidence type="ECO:0000313" key="3">
    <source>
        <dbReference type="EMBL" id="CDW81373.1"/>
    </source>
</evidence>